<dbReference type="EMBL" id="MKVH01000024">
    <property type="protein sequence ID" value="OJX56901.1"/>
    <property type="molecule type" value="Genomic_DNA"/>
</dbReference>
<sequence length="173" mass="20083">MALNNDAILTVARNVAAGVQSVEHHGDFTLIVRNEELIDVLSELKENPAMRFDQLIDVTAIDWARPTDRFEVVYFLYSIPNKTHLRVKTAVQERHPHVPSTVELWESANWYEREAYDMYGIIFDGHPDLRRFYMPEDFMDEQGEPLYPLRKDFPLMGLPGSLPLPEKPEARNN</sequence>
<dbReference type="GO" id="GO:0008137">
    <property type="term" value="F:NADH dehydrogenase (ubiquinone) activity"/>
    <property type="evidence" value="ECO:0007669"/>
    <property type="project" value="InterPro"/>
</dbReference>
<keyword evidence="3" id="KW-1278">Translocase</keyword>
<keyword evidence="3" id="KW-0830">Ubiquinone</keyword>
<comment type="caution">
    <text evidence="5">The sequence shown here is derived from an EMBL/GenBank/DDBJ whole genome shotgun (WGS) entry which is preliminary data.</text>
</comment>
<dbReference type="InterPro" id="IPR010218">
    <property type="entry name" value="NADH_DH_suC"/>
</dbReference>
<keyword evidence="3" id="KW-0472">Membrane</keyword>
<comment type="subcellular location">
    <subcellularLocation>
        <location evidence="3">Cell membrane</location>
        <topology evidence="3">Peripheral membrane protein</topology>
        <orientation evidence="3">Cytoplasmic side</orientation>
    </subcellularLocation>
</comment>
<protein>
    <recommendedName>
        <fullName evidence="3">NADH-quinone oxidoreductase subunit C</fullName>
        <ecNumber evidence="3">7.1.1.-</ecNumber>
    </recommendedName>
    <alternativeName>
        <fullName evidence="3">NADH dehydrogenase I subunit C</fullName>
    </alternativeName>
    <alternativeName>
        <fullName evidence="3">NDH-1 subunit C</fullName>
    </alternativeName>
</protein>
<dbReference type="HAMAP" id="MF_01357">
    <property type="entry name" value="NDH1_NuoC"/>
    <property type="match status" value="1"/>
</dbReference>
<comment type="function">
    <text evidence="3">NDH-1 shuttles electrons from NADH, via FMN and iron-sulfur (Fe-S) centers, to quinones in the respiratory chain. The immediate electron acceptor for the enzyme in this species is believed to be ubiquinone. Couples the redox reaction to proton translocation (for every two electrons transferred, four hydrogen ions are translocated across the cytoplasmic membrane), and thus conserves the redox energy in a proton gradient.</text>
</comment>
<dbReference type="PANTHER" id="PTHR10884:SF14">
    <property type="entry name" value="NADH DEHYDROGENASE [UBIQUINONE] IRON-SULFUR PROTEIN 3, MITOCHONDRIAL"/>
    <property type="match status" value="1"/>
</dbReference>
<keyword evidence="3" id="KW-0874">Quinone</keyword>
<evidence type="ECO:0000256" key="3">
    <source>
        <dbReference type="HAMAP-Rule" id="MF_01357"/>
    </source>
</evidence>
<dbReference type="InterPro" id="IPR001268">
    <property type="entry name" value="NADH_UbQ_OxRdtase_30kDa_su"/>
</dbReference>
<dbReference type="Proteomes" id="UP000184233">
    <property type="component" value="Unassembled WGS sequence"/>
</dbReference>
<accession>A0A1M3KWQ2</accession>
<feature type="domain" description="NADH:ubiquinone oxidoreductase 30kDa subunit" evidence="4">
    <location>
        <begin position="31"/>
        <end position="156"/>
    </location>
</feature>
<dbReference type="PANTHER" id="PTHR10884">
    <property type="entry name" value="NADH DEHYDROGENASE UBIQUINONE IRON-SULFUR PROTEIN 3"/>
    <property type="match status" value="1"/>
</dbReference>
<dbReference type="SUPFAM" id="SSF143243">
    <property type="entry name" value="Nqo5-like"/>
    <property type="match status" value="1"/>
</dbReference>
<dbReference type="NCBIfam" id="TIGR01961">
    <property type="entry name" value="NuoC_fam"/>
    <property type="match status" value="1"/>
</dbReference>
<dbReference type="GO" id="GO:0048038">
    <property type="term" value="F:quinone binding"/>
    <property type="evidence" value="ECO:0007669"/>
    <property type="project" value="UniProtKB-KW"/>
</dbReference>
<comment type="subunit">
    <text evidence="3">NDH-1 is composed of 14 different subunits. Subunits NuoB, C, D, E, F, and G constitute the peripheral sector of the complex.</text>
</comment>
<name>A0A1M3KWQ2_9BACT</name>
<comment type="similarity">
    <text evidence="1 3">Belongs to the complex I 30 kDa subunit family.</text>
</comment>
<keyword evidence="2 3" id="KW-0813">Transport</keyword>
<dbReference type="EC" id="7.1.1.-" evidence="3"/>
<evidence type="ECO:0000313" key="6">
    <source>
        <dbReference type="Proteomes" id="UP000184233"/>
    </source>
</evidence>
<dbReference type="STRING" id="1895771.BGO89_10275"/>
<evidence type="ECO:0000313" key="5">
    <source>
        <dbReference type="EMBL" id="OJX56901.1"/>
    </source>
</evidence>
<keyword evidence="3" id="KW-0520">NAD</keyword>
<comment type="catalytic activity">
    <reaction evidence="3">
        <text>a quinone + NADH + 5 H(+)(in) = a quinol + NAD(+) + 4 H(+)(out)</text>
        <dbReference type="Rhea" id="RHEA:57888"/>
        <dbReference type="ChEBI" id="CHEBI:15378"/>
        <dbReference type="ChEBI" id="CHEBI:24646"/>
        <dbReference type="ChEBI" id="CHEBI:57540"/>
        <dbReference type="ChEBI" id="CHEBI:57945"/>
        <dbReference type="ChEBI" id="CHEBI:132124"/>
    </reaction>
</comment>
<keyword evidence="3" id="KW-1003">Cell membrane</keyword>
<proteinExistence type="inferred from homology"/>
<dbReference type="GO" id="GO:0005886">
    <property type="term" value="C:plasma membrane"/>
    <property type="evidence" value="ECO:0007669"/>
    <property type="project" value="UniProtKB-SubCell"/>
</dbReference>
<evidence type="ECO:0000256" key="2">
    <source>
        <dbReference type="ARBA" id="ARBA00022448"/>
    </source>
</evidence>
<dbReference type="Gene3D" id="3.30.460.80">
    <property type="entry name" value="NADH:ubiquinone oxidoreductase, 30kDa subunit"/>
    <property type="match status" value="1"/>
</dbReference>
<evidence type="ECO:0000259" key="4">
    <source>
        <dbReference type="Pfam" id="PF00329"/>
    </source>
</evidence>
<dbReference type="GO" id="GO:0050136">
    <property type="term" value="F:NADH dehydrogenase (quinone) (non-electrogenic) activity"/>
    <property type="evidence" value="ECO:0007669"/>
    <property type="project" value="UniProtKB-UniRule"/>
</dbReference>
<dbReference type="AlphaFoldDB" id="A0A1M3KWQ2"/>
<gene>
    <name evidence="3" type="primary">nuoC</name>
    <name evidence="5" type="ORF">BGO89_10275</name>
</gene>
<evidence type="ECO:0000256" key="1">
    <source>
        <dbReference type="ARBA" id="ARBA00007569"/>
    </source>
</evidence>
<organism evidence="5 6">
    <name type="scientific">Candidatus Kapaibacterium thiocyanatum</name>
    <dbReference type="NCBI Taxonomy" id="1895771"/>
    <lineage>
        <taxon>Bacteria</taxon>
        <taxon>Pseudomonadati</taxon>
        <taxon>Candidatus Kapaibacteriota</taxon>
        <taxon>Candidatus Kapaibacteriia</taxon>
        <taxon>Candidatus Kapaibacteriales</taxon>
        <taxon>Candidatus Kapaibacteriaceae</taxon>
        <taxon>Candidatus Kapaibacterium</taxon>
    </lineage>
</organism>
<dbReference type="Pfam" id="PF00329">
    <property type="entry name" value="Complex1_30kDa"/>
    <property type="match status" value="1"/>
</dbReference>
<reference evidence="5 6" key="1">
    <citation type="submission" date="2016-09" db="EMBL/GenBank/DDBJ databases">
        <title>Genome-resolved meta-omics ties microbial dynamics to process performance in biotechnology for thiocyanate degradation.</title>
        <authorList>
            <person name="Kantor R.S."/>
            <person name="Huddy R.J."/>
            <person name="Iyer R."/>
            <person name="Thomas B.C."/>
            <person name="Brown C.T."/>
            <person name="Anantharaman K."/>
            <person name="Tringe S."/>
            <person name="Hettich R.L."/>
            <person name="Harrison S.T."/>
            <person name="Banfield J.F."/>
        </authorList>
    </citation>
    <scope>NUCLEOTIDE SEQUENCE [LARGE SCALE GENOMIC DNA]</scope>
    <source>
        <strain evidence="5">59-99</strain>
    </source>
</reference>
<dbReference type="InterPro" id="IPR037232">
    <property type="entry name" value="NADH_quin_OxRdtase_su_C/D-like"/>
</dbReference>